<dbReference type="Gene3D" id="2.60.120.620">
    <property type="entry name" value="q2cbj1_9rhob like domain"/>
    <property type="match status" value="1"/>
</dbReference>
<evidence type="ECO:0000313" key="2">
    <source>
        <dbReference type="Proteomes" id="UP000326340"/>
    </source>
</evidence>
<feature type="non-terminal residue" evidence="1">
    <location>
        <position position="475"/>
    </location>
</feature>
<keyword evidence="2" id="KW-1185">Reference proteome</keyword>
<proteinExistence type="predicted"/>
<organism evidence="1 2">
    <name type="scientific">Colletotrichum shisoi</name>
    <dbReference type="NCBI Taxonomy" id="2078593"/>
    <lineage>
        <taxon>Eukaryota</taxon>
        <taxon>Fungi</taxon>
        <taxon>Dikarya</taxon>
        <taxon>Ascomycota</taxon>
        <taxon>Pezizomycotina</taxon>
        <taxon>Sordariomycetes</taxon>
        <taxon>Hypocreomycetidae</taxon>
        <taxon>Glomerellales</taxon>
        <taxon>Glomerellaceae</taxon>
        <taxon>Colletotrichum</taxon>
        <taxon>Colletotrichum destructivum species complex</taxon>
    </lineage>
</organism>
<dbReference type="Proteomes" id="UP000326340">
    <property type="component" value="Unassembled WGS sequence"/>
</dbReference>
<protein>
    <submittedName>
        <fullName evidence="1">Uncharacterized protein</fullName>
    </submittedName>
</protein>
<accession>A0A5Q4BWD6</accession>
<dbReference type="OrthoDB" id="4664297at2759"/>
<sequence>MSSSIEPLTEARKEHFRQNGWLKLSNCFTKDQADWVAKDVWTRLGMDPNDKSTWRHRTNMPHHRTFDVSEYAPKAWAAICEVCGGEDRVAPESREWRDSLIVNLGSDEFEGRESDPKGLDNWHVDGDFFVHYLDSPEQGLLVIPLFTDIVPGGGGTFICPEAMRKVARHLHDHPDGVSPRMAPRGDPGFAREKDLNWFNLLAGGCSEFVEACGEVGDVYLLHPLMLHSASWNPLRRLRIITNPPVFLREPQVFDRPDGAYSLVEQATLRALGAESLPGWEITAAREQVIPERLRVQEQMKQEEMKRLAASMRNRQRQNRRDTSSMAVQQNLGEGCTVLHMLGSKDLTYKLKYSLAYFPAVGHGPCPGTASQAFNSTRGRWMTWFPEAVEGCLEFHKNQSTTGMDADAVSMSALSDVDSGLTRRIAAMREAYDVSAATRVPGRHSMPNFFFQEKMILGIHYNALVGGEGLTTYIRN</sequence>
<reference evidence="1 2" key="1">
    <citation type="journal article" date="2019" name="Sci. Rep.">
        <title>Colletotrichum shisoi sp. nov., an anthracnose pathogen of Perilla frutescens in Japan: molecular phylogenetic, morphological and genomic evidence.</title>
        <authorList>
            <person name="Gan P."/>
            <person name="Tsushima A."/>
            <person name="Hiroyama R."/>
            <person name="Narusaka M."/>
            <person name="Takano Y."/>
            <person name="Narusaka Y."/>
            <person name="Kawaradani M."/>
            <person name="Damm U."/>
            <person name="Shirasu K."/>
        </authorList>
    </citation>
    <scope>NUCLEOTIDE SEQUENCE [LARGE SCALE GENOMIC DNA]</scope>
    <source>
        <strain evidence="1 2">PG-2018a</strain>
    </source>
</reference>
<dbReference type="SUPFAM" id="SSF51197">
    <property type="entry name" value="Clavaminate synthase-like"/>
    <property type="match status" value="1"/>
</dbReference>
<name>A0A5Q4BWD6_9PEZI</name>
<dbReference type="EMBL" id="PUHP01000283">
    <property type="protein sequence ID" value="TQN71328.1"/>
    <property type="molecule type" value="Genomic_DNA"/>
</dbReference>
<evidence type="ECO:0000313" key="1">
    <source>
        <dbReference type="EMBL" id="TQN71328.1"/>
    </source>
</evidence>
<comment type="caution">
    <text evidence="1">The sequence shown here is derived from an EMBL/GenBank/DDBJ whole genome shotgun (WGS) entry which is preliminary data.</text>
</comment>
<dbReference type="AlphaFoldDB" id="A0A5Q4BWD6"/>
<gene>
    <name evidence="1" type="ORF">CSHISOI_04208</name>
</gene>